<evidence type="ECO:0000256" key="5">
    <source>
        <dbReference type="SAM" id="Phobius"/>
    </source>
</evidence>
<feature type="transmembrane region" description="Helical" evidence="5">
    <location>
        <begin position="167"/>
        <end position="187"/>
    </location>
</feature>
<dbReference type="Proteomes" id="UP001154282">
    <property type="component" value="Unassembled WGS sequence"/>
</dbReference>
<reference evidence="6" key="1">
    <citation type="submission" date="2022-08" db="EMBL/GenBank/DDBJ databases">
        <authorList>
            <person name="Gutierrez-Valencia J."/>
        </authorList>
    </citation>
    <scope>NUCLEOTIDE SEQUENCE</scope>
</reference>
<dbReference type="InterPro" id="IPR005828">
    <property type="entry name" value="MFS_sugar_transport-like"/>
</dbReference>
<protein>
    <recommendedName>
        <fullName evidence="8">Major facilitator superfamily (MFS) profile domain-containing protein</fullName>
    </recommendedName>
</protein>
<evidence type="ECO:0000256" key="4">
    <source>
        <dbReference type="ARBA" id="ARBA00023136"/>
    </source>
</evidence>
<evidence type="ECO:0000256" key="2">
    <source>
        <dbReference type="ARBA" id="ARBA00022692"/>
    </source>
</evidence>
<feature type="transmembrane region" description="Helical" evidence="5">
    <location>
        <begin position="208"/>
        <end position="224"/>
    </location>
</feature>
<dbReference type="SUPFAM" id="SSF103473">
    <property type="entry name" value="MFS general substrate transporter"/>
    <property type="match status" value="1"/>
</dbReference>
<dbReference type="PANTHER" id="PTHR48022">
    <property type="entry name" value="PLASTIDIC GLUCOSE TRANSPORTER 4"/>
    <property type="match status" value="1"/>
</dbReference>
<proteinExistence type="predicted"/>
<feature type="transmembrane region" description="Helical" evidence="5">
    <location>
        <begin position="28"/>
        <end position="47"/>
    </location>
</feature>
<comment type="caution">
    <text evidence="6">The sequence shown here is derived from an EMBL/GenBank/DDBJ whole genome shotgun (WGS) entry which is preliminary data.</text>
</comment>
<dbReference type="EMBL" id="CAMGYJ010000006">
    <property type="protein sequence ID" value="CAI0440153.1"/>
    <property type="molecule type" value="Genomic_DNA"/>
</dbReference>
<feature type="non-terminal residue" evidence="6">
    <location>
        <position position="1"/>
    </location>
</feature>
<dbReference type="GO" id="GO:0016020">
    <property type="term" value="C:membrane"/>
    <property type="evidence" value="ECO:0007669"/>
    <property type="project" value="UniProtKB-SubCell"/>
</dbReference>
<dbReference type="PANTHER" id="PTHR48022:SF2">
    <property type="entry name" value="PLASTIDIC GLUCOSE TRANSPORTER 4"/>
    <property type="match status" value="1"/>
</dbReference>
<sequence length="261" mass="28742">IVSVLGLWLAVLTQVAVRDLATTTQWRVMLGVGIIPSLILGVGMTFMPESPCWMVLRARAADAKLVLQRTLKVADDVEDIRVLAIWRELRRPLIHLALMKRISSILLVQSLHQLSGIYVLTSKSLLTFPRDSPVFSPMDYLMEQLLLMCGRLLPIFGPLFVSDTIGYTLLVAYSLGAASFSIISVNMSSAFLNYKVGNLRAATVGNKWRVTAFFASFSIGLGPMTTVHTSEALRCSDVVERAPLVWYSLAGAVSSMTFINM</sequence>
<keyword evidence="3 5" id="KW-1133">Transmembrane helix</keyword>
<evidence type="ECO:0008006" key="8">
    <source>
        <dbReference type="Google" id="ProtNLM"/>
    </source>
</evidence>
<dbReference type="AlphaFoldDB" id="A0AAV0M079"/>
<keyword evidence="4 5" id="KW-0472">Membrane</keyword>
<dbReference type="InterPro" id="IPR050360">
    <property type="entry name" value="MFS_Sugar_Transporters"/>
</dbReference>
<keyword evidence="2 5" id="KW-0812">Transmembrane</keyword>
<organism evidence="6 7">
    <name type="scientific">Linum tenue</name>
    <dbReference type="NCBI Taxonomy" id="586396"/>
    <lineage>
        <taxon>Eukaryota</taxon>
        <taxon>Viridiplantae</taxon>
        <taxon>Streptophyta</taxon>
        <taxon>Embryophyta</taxon>
        <taxon>Tracheophyta</taxon>
        <taxon>Spermatophyta</taxon>
        <taxon>Magnoliopsida</taxon>
        <taxon>eudicotyledons</taxon>
        <taxon>Gunneridae</taxon>
        <taxon>Pentapetalae</taxon>
        <taxon>rosids</taxon>
        <taxon>fabids</taxon>
        <taxon>Malpighiales</taxon>
        <taxon>Linaceae</taxon>
        <taxon>Linum</taxon>
    </lineage>
</organism>
<dbReference type="InterPro" id="IPR036259">
    <property type="entry name" value="MFS_trans_sf"/>
</dbReference>
<gene>
    <name evidence="6" type="ORF">LITE_LOCUS26416</name>
</gene>
<comment type="subcellular location">
    <subcellularLocation>
        <location evidence="1">Membrane</location>
        <topology evidence="1">Multi-pass membrane protein</topology>
    </subcellularLocation>
</comment>
<evidence type="ECO:0000256" key="1">
    <source>
        <dbReference type="ARBA" id="ARBA00004141"/>
    </source>
</evidence>
<dbReference type="Gene3D" id="1.20.1250.20">
    <property type="entry name" value="MFS general substrate transporter like domains"/>
    <property type="match status" value="1"/>
</dbReference>
<keyword evidence="7" id="KW-1185">Reference proteome</keyword>
<feature type="transmembrane region" description="Helical" evidence="5">
    <location>
        <begin position="244"/>
        <end position="260"/>
    </location>
</feature>
<accession>A0AAV0M079</accession>
<evidence type="ECO:0000313" key="7">
    <source>
        <dbReference type="Proteomes" id="UP001154282"/>
    </source>
</evidence>
<dbReference type="Pfam" id="PF00083">
    <property type="entry name" value="Sugar_tr"/>
    <property type="match status" value="1"/>
</dbReference>
<evidence type="ECO:0000313" key="6">
    <source>
        <dbReference type="EMBL" id="CAI0440153.1"/>
    </source>
</evidence>
<name>A0AAV0M079_9ROSI</name>
<dbReference type="GO" id="GO:0005351">
    <property type="term" value="F:carbohydrate:proton symporter activity"/>
    <property type="evidence" value="ECO:0007669"/>
    <property type="project" value="TreeGrafter"/>
</dbReference>
<evidence type="ECO:0000256" key="3">
    <source>
        <dbReference type="ARBA" id="ARBA00022989"/>
    </source>
</evidence>